<accession>A0A0L0P7K1</accession>
<dbReference type="VEuPathDB" id="FungiDB:QG37_00603"/>
<name>A0A0L0P7K1_CANAR</name>
<evidence type="ECO:0000313" key="1">
    <source>
        <dbReference type="EMBL" id="KNE02347.1"/>
    </source>
</evidence>
<dbReference type="Proteomes" id="UP000037122">
    <property type="component" value="Unassembled WGS sequence"/>
</dbReference>
<reference evidence="2" key="1">
    <citation type="journal article" date="2015" name="BMC Genomics">
        <title>Draft genome of a commonly misdiagnosed multidrug resistant pathogen Candida auris.</title>
        <authorList>
            <person name="Chatterjee S."/>
            <person name="Alampalli S.V."/>
            <person name="Nageshan R.K."/>
            <person name="Chettiar S.T."/>
            <person name="Joshi S."/>
            <person name="Tatu U.S."/>
        </authorList>
    </citation>
    <scope>NUCLEOTIDE SEQUENCE [LARGE SCALE GENOMIC DNA]</scope>
    <source>
        <strain evidence="2">6684</strain>
    </source>
</reference>
<organism evidence="1 2">
    <name type="scientific">Candidozyma auris</name>
    <name type="common">Yeast</name>
    <name type="synonym">Candida auris</name>
    <dbReference type="NCBI Taxonomy" id="498019"/>
    <lineage>
        <taxon>Eukaryota</taxon>
        <taxon>Fungi</taxon>
        <taxon>Dikarya</taxon>
        <taxon>Ascomycota</taxon>
        <taxon>Saccharomycotina</taxon>
        <taxon>Pichiomycetes</taxon>
        <taxon>Metschnikowiaceae</taxon>
        <taxon>Candidozyma</taxon>
    </lineage>
</organism>
<comment type="caution">
    <text evidence="1">The sequence shown here is derived from an EMBL/GenBank/DDBJ whole genome shotgun (WGS) entry which is preliminary data.</text>
</comment>
<dbReference type="EMBL" id="LGST01000004">
    <property type="protein sequence ID" value="KNE02347.1"/>
    <property type="molecule type" value="Genomic_DNA"/>
</dbReference>
<evidence type="ECO:0000313" key="2">
    <source>
        <dbReference type="Proteomes" id="UP000037122"/>
    </source>
</evidence>
<proteinExistence type="predicted"/>
<sequence>MNENNALYLYVTYAKELLEKCVHHHALTPTGVKRVTVFVAENLPMNMEEYSLRIFVNTRGLLP</sequence>
<protein>
    <submittedName>
        <fullName evidence="1">Uncharacterized protein</fullName>
    </submittedName>
</protein>
<gene>
    <name evidence="1" type="ORF">QG37_00603</name>
</gene>
<dbReference type="AlphaFoldDB" id="A0A0L0P7K1"/>